<proteinExistence type="predicted"/>
<accession>A0A2N5V2K7</accession>
<evidence type="ECO:0000313" key="3">
    <source>
        <dbReference type="Proteomes" id="UP000235392"/>
    </source>
</evidence>
<feature type="region of interest" description="Disordered" evidence="1">
    <location>
        <begin position="1"/>
        <end position="25"/>
    </location>
</feature>
<dbReference type="EMBL" id="PGCI01000059">
    <property type="protein sequence ID" value="PLW44249.1"/>
    <property type="molecule type" value="Genomic_DNA"/>
</dbReference>
<evidence type="ECO:0000313" key="2">
    <source>
        <dbReference type="EMBL" id="PLW44249.1"/>
    </source>
</evidence>
<protein>
    <submittedName>
        <fullName evidence="2">Uncharacterized protein</fullName>
    </submittedName>
</protein>
<organism evidence="2 3">
    <name type="scientific">Puccinia coronata f. sp. avenae</name>
    <dbReference type="NCBI Taxonomy" id="200324"/>
    <lineage>
        <taxon>Eukaryota</taxon>
        <taxon>Fungi</taxon>
        <taxon>Dikarya</taxon>
        <taxon>Basidiomycota</taxon>
        <taxon>Pucciniomycotina</taxon>
        <taxon>Pucciniomycetes</taxon>
        <taxon>Pucciniales</taxon>
        <taxon>Pucciniaceae</taxon>
        <taxon>Puccinia</taxon>
    </lineage>
</organism>
<reference evidence="2 3" key="1">
    <citation type="submission" date="2017-11" db="EMBL/GenBank/DDBJ databases">
        <title>De novo assembly and phasing of dikaryotic genomes from two isolates of Puccinia coronata f. sp. avenae, the causal agent of oat crown rust.</title>
        <authorList>
            <person name="Miller M.E."/>
            <person name="Zhang Y."/>
            <person name="Omidvar V."/>
            <person name="Sperschneider J."/>
            <person name="Schwessinger B."/>
            <person name="Raley C."/>
            <person name="Palmer J.M."/>
            <person name="Garnica D."/>
            <person name="Upadhyaya N."/>
            <person name="Rathjen J."/>
            <person name="Taylor J.M."/>
            <person name="Park R.F."/>
            <person name="Dodds P.N."/>
            <person name="Hirsch C.D."/>
            <person name="Kianian S.F."/>
            <person name="Figueroa M."/>
        </authorList>
    </citation>
    <scope>NUCLEOTIDE SEQUENCE [LARGE SCALE GENOMIC DNA]</scope>
    <source>
        <strain evidence="2">12SD80</strain>
    </source>
</reference>
<dbReference type="Proteomes" id="UP000235392">
    <property type="component" value="Unassembled WGS sequence"/>
</dbReference>
<evidence type="ECO:0000256" key="1">
    <source>
        <dbReference type="SAM" id="MobiDB-lite"/>
    </source>
</evidence>
<dbReference type="AlphaFoldDB" id="A0A2N5V2K7"/>
<sequence length="256" mass="28736">MPAITSLLHGPGDQGLQPNRTPTCSKKPHPCSTFQLLYSADELTEQIRTLRIRLGHLNLQAELQIPNKALVPKHKRIQTIIHNLSQTKFDRKIQVENLLKRLENFSPILGQQFIQDAITKSNQSLRIGQMFGANLSLEYIACLEQQAVQCQLEVSRRGQVLHEHIHEIFNLWGHLGISPATPSANPAADHLDIDPVVLAHLGFKDVAVTVNGDIKPIGHCDSAKMLPTTSNLKQAKARQLWLDSERQKREELIQTC</sequence>
<name>A0A2N5V2K7_9BASI</name>
<comment type="caution">
    <text evidence="2">The sequence shown here is derived from an EMBL/GenBank/DDBJ whole genome shotgun (WGS) entry which is preliminary data.</text>
</comment>
<gene>
    <name evidence="2" type="ORF">PCASD_03844</name>
</gene>